<dbReference type="PANTHER" id="PTHR38340:SF1">
    <property type="entry name" value="S-LAYER PROTEIN"/>
    <property type="match status" value="1"/>
</dbReference>
<dbReference type="GO" id="GO:0005509">
    <property type="term" value="F:calcium ion binding"/>
    <property type="evidence" value="ECO:0007669"/>
    <property type="project" value="InterPro"/>
</dbReference>
<evidence type="ECO:0000256" key="1">
    <source>
        <dbReference type="ARBA" id="ARBA00004613"/>
    </source>
</evidence>
<keyword evidence="4" id="KW-1185">Reference proteome</keyword>
<protein>
    <submittedName>
        <fullName evidence="3">Calcium-binding protein</fullName>
    </submittedName>
</protein>
<reference evidence="3 4" key="1">
    <citation type="submission" date="2020-08" db="EMBL/GenBank/DDBJ databases">
        <title>Genome sequence of Sphingomonas rhizophila KACC 19189T.</title>
        <authorList>
            <person name="Hyun D.-W."/>
            <person name="Bae J.-W."/>
        </authorList>
    </citation>
    <scope>NUCLEOTIDE SEQUENCE [LARGE SCALE GENOMIC DNA]</scope>
    <source>
        <strain evidence="3 4">KACC 19189</strain>
    </source>
</reference>
<dbReference type="Gene3D" id="2.150.10.10">
    <property type="entry name" value="Serralysin-like metalloprotease, C-terminal"/>
    <property type="match status" value="5"/>
</dbReference>
<dbReference type="Proteomes" id="UP000515955">
    <property type="component" value="Chromosome"/>
</dbReference>
<dbReference type="EMBL" id="CP060717">
    <property type="protein sequence ID" value="QNN64238.1"/>
    <property type="molecule type" value="Genomic_DNA"/>
</dbReference>
<dbReference type="SUPFAM" id="SSF51120">
    <property type="entry name" value="beta-Roll"/>
    <property type="match status" value="5"/>
</dbReference>
<dbReference type="RefSeq" id="WP_187541238.1">
    <property type="nucleotide sequence ID" value="NZ_CP060717.1"/>
</dbReference>
<comment type="subcellular location">
    <subcellularLocation>
        <location evidence="1">Secreted</location>
    </subcellularLocation>
</comment>
<evidence type="ECO:0000256" key="2">
    <source>
        <dbReference type="ARBA" id="ARBA00022525"/>
    </source>
</evidence>
<dbReference type="KEGG" id="srhi:H9L12_07640"/>
<dbReference type="InterPro" id="IPR001343">
    <property type="entry name" value="Hemolysn_Ca-bd"/>
</dbReference>
<dbReference type="PANTHER" id="PTHR38340">
    <property type="entry name" value="S-LAYER PROTEIN"/>
    <property type="match status" value="1"/>
</dbReference>
<organism evidence="3 4">
    <name type="scientific">Sphingomonas rhizophila</name>
    <dbReference type="NCBI Taxonomy" id="2071607"/>
    <lineage>
        <taxon>Bacteria</taxon>
        <taxon>Pseudomonadati</taxon>
        <taxon>Pseudomonadota</taxon>
        <taxon>Alphaproteobacteria</taxon>
        <taxon>Sphingomonadales</taxon>
        <taxon>Sphingomonadaceae</taxon>
        <taxon>Sphingomonas</taxon>
    </lineage>
</organism>
<evidence type="ECO:0000313" key="3">
    <source>
        <dbReference type="EMBL" id="QNN64238.1"/>
    </source>
</evidence>
<sequence length="924" mass="94531">MARSIGVNGSNGGTTEIARGSSYFEFLDVTAVTSFGAGHAITWRTDSGSYVRIGGSTVQLGFHVADVASAGGGKLVVVGTFENPATGGQDVVAQLFSATGQIIDNPFIVPTHVEGEQHYPAVASIPSGGFIVSWYDEWEGAVGVQAFNSVGEKVGDETPVSFDVGDDFAYDFASPDVGVDADGDFLVTFTGWDASGFGVRAVLYRNPTGGQLFTSEADDVDFGALTADQQEAVAFAAASGRLADIYYAFDGDDYVVLPDVADAQLVPGVTWNYAQTFNAAGGDDIVIGGNGNDKIEGGEGDDLLAGNGGNDTLSGGAGYDLADYTEATSGVTVNLAIAGVQATGGAGTDTLISIEDLDGSAYADVLTGNDVDNFIYGMGGDDTIVGGGGNDWLSGGAGNDTLDGGSGFDAASYAGASSAVTVSLAKSGPQVTGGAGTDTLLNIEDLYGSSFDDVLTGNGLGNLISGAGGNDTIDGGAGADEMYGASGNDTYIVDNAGDVVIEGAGLGTDEVRSSISYTLTANVENLRLLGTAMIDGTGNALDNTIRGNDSANVLHGLAGADKLYGNGGDDTIEGGEGDDYLYGLIGNDTLVGGAGYDRMYGGAGDDTYFVNDADDYAYEVAGEGRDRVVSSIDHQLRAEVEDLTLTGVAAIGKGNSSDNLIVGNAVANKLYGYEGNDTIDGAGGDDFLLGAEGNDTLTGGAGYDRMYGGIGNDTFVVGDLADYAYENAGEGYDTVLASINHQLRPNIEQLVLDGFSDLRGYGNALDNMMIGNSGNNLLYGKDGADTIRAGLGNDILYGENGTDYLYGGSGLDRFYGGAGADLFAFENLDFAGMGSGTADRIHDFSHAQGDRISLELVDANSNVGFDQAFTFVGSAAFSNVAGQLRYQQISGNTYVQGDTDGDGKADFWIRIDGLHALAATDFIL</sequence>
<proteinExistence type="predicted"/>
<keyword evidence="2" id="KW-0964">Secreted</keyword>
<dbReference type="PROSITE" id="PS00330">
    <property type="entry name" value="HEMOLYSIN_CALCIUM"/>
    <property type="match status" value="6"/>
</dbReference>
<dbReference type="InterPro" id="IPR050557">
    <property type="entry name" value="RTX_toxin/Mannuronan_C5-epim"/>
</dbReference>
<name>A0A7G9S8R3_9SPHN</name>
<dbReference type="InterPro" id="IPR011049">
    <property type="entry name" value="Serralysin-like_metalloprot_C"/>
</dbReference>
<dbReference type="PRINTS" id="PR00313">
    <property type="entry name" value="CABNDNGRPT"/>
</dbReference>
<dbReference type="GO" id="GO:0005576">
    <property type="term" value="C:extracellular region"/>
    <property type="evidence" value="ECO:0007669"/>
    <property type="project" value="UniProtKB-SubCell"/>
</dbReference>
<gene>
    <name evidence="3" type="ORF">H9L12_07640</name>
</gene>
<dbReference type="InterPro" id="IPR018511">
    <property type="entry name" value="Hemolysin-typ_Ca-bd_CS"/>
</dbReference>
<accession>A0A7G9S8R3</accession>
<evidence type="ECO:0000313" key="4">
    <source>
        <dbReference type="Proteomes" id="UP000515955"/>
    </source>
</evidence>
<dbReference type="Pfam" id="PF00353">
    <property type="entry name" value="HemolysinCabind"/>
    <property type="match status" value="8"/>
</dbReference>
<dbReference type="AlphaFoldDB" id="A0A7G9S8R3"/>